<dbReference type="PANTHER" id="PTHR46732">
    <property type="entry name" value="ATP-DEPENDENT PROTEASE LA (LON) DOMAIN PROTEIN"/>
    <property type="match status" value="1"/>
</dbReference>
<dbReference type="AlphaFoldDB" id="A0A1T4KTF8"/>
<name>A0A1T4KTF8_9ACTN</name>
<dbReference type="Proteomes" id="UP000190637">
    <property type="component" value="Unassembled WGS sequence"/>
</dbReference>
<dbReference type="PANTHER" id="PTHR46732:SF8">
    <property type="entry name" value="ATP-DEPENDENT PROTEASE LA (LON) DOMAIN PROTEIN"/>
    <property type="match status" value="1"/>
</dbReference>
<dbReference type="SMART" id="SM00464">
    <property type="entry name" value="LON"/>
    <property type="match status" value="1"/>
</dbReference>
<dbReference type="SUPFAM" id="SSF88697">
    <property type="entry name" value="PUA domain-like"/>
    <property type="match status" value="1"/>
</dbReference>
<feature type="domain" description="Lon N-terminal" evidence="1">
    <location>
        <begin position="2"/>
        <end position="203"/>
    </location>
</feature>
<dbReference type="Pfam" id="PF02190">
    <property type="entry name" value="LON_substr_bdg"/>
    <property type="match status" value="1"/>
</dbReference>
<dbReference type="InterPro" id="IPR015947">
    <property type="entry name" value="PUA-like_sf"/>
</dbReference>
<gene>
    <name evidence="2" type="ORF">SAMN02745673_00531</name>
</gene>
<evidence type="ECO:0000313" key="2">
    <source>
        <dbReference type="EMBL" id="SJZ45725.1"/>
    </source>
</evidence>
<accession>A0A1T4KTF8</accession>
<protein>
    <recommendedName>
        <fullName evidence="1">Lon N-terminal domain-containing protein</fullName>
    </recommendedName>
</protein>
<dbReference type="Gene3D" id="1.20.58.1480">
    <property type="match status" value="1"/>
</dbReference>
<dbReference type="Gene3D" id="2.30.130.40">
    <property type="entry name" value="LON domain-like"/>
    <property type="match status" value="1"/>
</dbReference>
<evidence type="ECO:0000259" key="1">
    <source>
        <dbReference type="PROSITE" id="PS51787"/>
    </source>
</evidence>
<proteinExistence type="predicted"/>
<dbReference type="STRING" id="1122192.SAMN02745673_00531"/>
<sequence>MLHRLPLFPLGSVLFPGLPLPLHIFEQRYRRLVSDLLDAPSDTPRHFGVVGIELGHEVGERSAQRLFEVGCTAEIRTSRLRGDGRYDLVVEGGRRFRIDELLPPDDSFPYLRASTTPLPDEDGPGAGEQVDVVARLFGRYCERLTGIGIPADPPADFPTAPLPVSYAVSAAIIVDPDEKQGLLEADHAAARLERAAALLRRENRVLASLPTLPAGQFLRQEINLN</sequence>
<evidence type="ECO:0000313" key="3">
    <source>
        <dbReference type="Proteomes" id="UP000190637"/>
    </source>
</evidence>
<dbReference type="PROSITE" id="PS51787">
    <property type="entry name" value="LON_N"/>
    <property type="match status" value="1"/>
</dbReference>
<organism evidence="2 3">
    <name type="scientific">Marinactinospora thermotolerans DSM 45154</name>
    <dbReference type="NCBI Taxonomy" id="1122192"/>
    <lineage>
        <taxon>Bacteria</taxon>
        <taxon>Bacillati</taxon>
        <taxon>Actinomycetota</taxon>
        <taxon>Actinomycetes</taxon>
        <taxon>Streptosporangiales</taxon>
        <taxon>Nocardiopsidaceae</taxon>
        <taxon>Marinactinospora</taxon>
    </lineage>
</organism>
<dbReference type="EMBL" id="FUWS01000001">
    <property type="protein sequence ID" value="SJZ45725.1"/>
    <property type="molecule type" value="Genomic_DNA"/>
</dbReference>
<dbReference type="InterPro" id="IPR003111">
    <property type="entry name" value="Lon_prtase_N"/>
</dbReference>
<reference evidence="2 3" key="1">
    <citation type="submission" date="2017-02" db="EMBL/GenBank/DDBJ databases">
        <authorList>
            <person name="Peterson S.W."/>
        </authorList>
    </citation>
    <scope>NUCLEOTIDE SEQUENCE [LARGE SCALE GENOMIC DNA]</scope>
    <source>
        <strain evidence="2 3">DSM 45154</strain>
    </source>
</reference>
<keyword evidence="3" id="KW-1185">Reference proteome</keyword>
<dbReference type="RefSeq" id="WP_078759914.1">
    <property type="nucleotide sequence ID" value="NZ_FUWS01000001.1"/>
</dbReference>
<dbReference type="InterPro" id="IPR046336">
    <property type="entry name" value="Lon_prtase_N_sf"/>
</dbReference>
<dbReference type="OrthoDB" id="25394at2"/>